<name>H7FSQ9_FLAFP</name>
<dbReference type="InterPro" id="IPR036397">
    <property type="entry name" value="RNaseH_sf"/>
</dbReference>
<dbReference type="GO" id="GO:0006259">
    <property type="term" value="P:DNA metabolic process"/>
    <property type="evidence" value="ECO:0007669"/>
    <property type="project" value="UniProtKB-ARBA"/>
</dbReference>
<dbReference type="Proteomes" id="UP000005566">
    <property type="component" value="Unassembled WGS sequence"/>
</dbReference>
<sequence length="290" mass="32255">MNFIAIDVETANADYSSICQIGIAIFNNGVVIEKLKIFVNPEDYFNPFNISIHGISPEDVENAPTFNEFYSELKFFLEDKIVIHHMPFDRIAINRACDCYGLEHIKPKWLDNAKIVRRTWTDFAHSGYGLSNIAKYLNLKFEHHDALEDAIVAGLVVVKASEITNLTIEEWFKRVGQPIFTYKGSSAINLDGNPEGQLYGESLVFTGALSIPRSEAGLIASQIGCKVTNSVTKNTTMLVVGIQDNTKLAGYGKSSKHRKAEELIESGIAIRILSENDFVAICNLVDDSNE</sequence>
<dbReference type="InterPro" id="IPR012337">
    <property type="entry name" value="RNaseH-like_sf"/>
</dbReference>
<dbReference type="GO" id="GO:0003676">
    <property type="term" value="F:nucleic acid binding"/>
    <property type="evidence" value="ECO:0007669"/>
    <property type="project" value="InterPro"/>
</dbReference>
<dbReference type="PANTHER" id="PTHR30231">
    <property type="entry name" value="DNA POLYMERASE III SUBUNIT EPSILON"/>
    <property type="match status" value="1"/>
</dbReference>
<keyword evidence="2" id="KW-0269">Exonuclease</keyword>
<dbReference type="Gene3D" id="3.30.420.10">
    <property type="entry name" value="Ribonuclease H-like superfamily/Ribonuclease H"/>
    <property type="match status" value="1"/>
</dbReference>
<dbReference type="InterPro" id="IPR013520">
    <property type="entry name" value="Ribonucl_H"/>
</dbReference>
<dbReference type="eggNOG" id="COG0847">
    <property type="taxonomic scope" value="Bacteria"/>
</dbReference>
<organism evidence="2 3">
    <name type="scientific">Flavobacterium frigoris (strain PS1)</name>
    <dbReference type="NCBI Taxonomy" id="1086011"/>
    <lineage>
        <taxon>Bacteria</taxon>
        <taxon>Pseudomonadati</taxon>
        <taxon>Bacteroidota</taxon>
        <taxon>Flavobacteriia</taxon>
        <taxon>Flavobacteriales</taxon>
        <taxon>Flavobacteriaceae</taxon>
        <taxon>Flavobacterium</taxon>
    </lineage>
</organism>
<dbReference type="SMART" id="SM00479">
    <property type="entry name" value="EXOIII"/>
    <property type="match status" value="1"/>
</dbReference>
<dbReference type="eggNOG" id="COG0272">
    <property type="taxonomic scope" value="Bacteria"/>
</dbReference>
<proteinExistence type="predicted"/>
<evidence type="ECO:0000313" key="2">
    <source>
        <dbReference type="EMBL" id="EIA08618.1"/>
    </source>
</evidence>
<dbReference type="CDD" id="cd17748">
    <property type="entry name" value="BRCT_DNA_ligase_like"/>
    <property type="match status" value="1"/>
</dbReference>
<dbReference type="PANTHER" id="PTHR30231:SF42">
    <property type="entry name" value="EXONUCLEASE"/>
    <property type="match status" value="1"/>
</dbReference>
<dbReference type="Pfam" id="PF00533">
    <property type="entry name" value="BRCT"/>
    <property type="match status" value="1"/>
</dbReference>
<gene>
    <name evidence="2" type="ORF">HJ01_02340</name>
</gene>
<dbReference type="PATRIC" id="fig|1086011.3.peg.2291"/>
<dbReference type="GO" id="GO:0005829">
    <property type="term" value="C:cytosol"/>
    <property type="evidence" value="ECO:0007669"/>
    <property type="project" value="TreeGrafter"/>
</dbReference>
<dbReference type="SUPFAM" id="SSF52113">
    <property type="entry name" value="BRCT domain"/>
    <property type="match status" value="1"/>
</dbReference>
<dbReference type="AlphaFoldDB" id="H7FSQ9"/>
<keyword evidence="3" id="KW-1185">Reference proteome</keyword>
<evidence type="ECO:0000259" key="1">
    <source>
        <dbReference type="SMART" id="SM00479"/>
    </source>
</evidence>
<reference evidence="2 3" key="1">
    <citation type="journal article" date="2014" name="Acta Crystallogr. D">
        <title>Structure-based characterization and antifreeze properties of a hyperactive ice-binding protein from the Antarctic bacterium Flavobacterium frigoris PS1.</title>
        <authorList>
            <person name="Do H."/>
            <person name="Kim S.J."/>
            <person name="Kim H.J."/>
            <person name="Lee J.H."/>
        </authorList>
    </citation>
    <scope>NUCLEOTIDE SEQUENCE [LARGE SCALE GENOMIC DNA]</scope>
    <source>
        <strain evidence="2 3">PS1</strain>
    </source>
</reference>
<dbReference type="OrthoDB" id="9803913at2"/>
<dbReference type="RefSeq" id="WP_007138517.1">
    <property type="nucleotide sequence ID" value="NZ_AHKF01000018.1"/>
</dbReference>
<comment type="caution">
    <text evidence="2">The sequence shown here is derived from an EMBL/GenBank/DDBJ whole genome shotgun (WGS) entry which is preliminary data.</text>
</comment>
<accession>H7FSQ9</accession>
<keyword evidence="2" id="KW-0540">Nuclease</keyword>
<dbReference type="STRING" id="1086011.HJ01_02340"/>
<protein>
    <submittedName>
        <fullName evidence="2">Exonuclease</fullName>
    </submittedName>
</protein>
<dbReference type="Gene3D" id="3.40.50.10190">
    <property type="entry name" value="BRCT domain"/>
    <property type="match status" value="1"/>
</dbReference>
<feature type="domain" description="Exonuclease" evidence="1">
    <location>
        <begin position="2"/>
        <end position="166"/>
    </location>
</feature>
<dbReference type="Pfam" id="PF00929">
    <property type="entry name" value="RNase_T"/>
    <property type="match status" value="1"/>
</dbReference>
<dbReference type="CDD" id="cd06130">
    <property type="entry name" value="DNA_pol_III_epsilon_like"/>
    <property type="match status" value="1"/>
</dbReference>
<dbReference type="SUPFAM" id="SSF53098">
    <property type="entry name" value="Ribonuclease H-like"/>
    <property type="match status" value="1"/>
</dbReference>
<keyword evidence="2" id="KW-0378">Hydrolase</keyword>
<dbReference type="InterPro" id="IPR036420">
    <property type="entry name" value="BRCT_dom_sf"/>
</dbReference>
<evidence type="ECO:0000313" key="3">
    <source>
        <dbReference type="Proteomes" id="UP000005566"/>
    </source>
</evidence>
<dbReference type="GO" id="GO:0008408">
    <property type="term" value="F:3'-5' exonuclease activity"/>
    <property type="evidence" value="ECO:0007669"/>
    <property type="project" value="TreeGrafter"/>
</dbReference>
<dbReference type="EMBL" id="AHKF01000018">
    <property type="protein sequence ID" value="EIA08618.1"/>
    <property type="molecule type" value="Genomic_DNA"/>
</dbReference>
<dbReference type="InterPro" id="IPR001357">
    <property type="entry name" value="BRCT_dom"/>
</dbReference>